<gene>
    <name evidence="2" type="ordered locus">YPK_3096</name>
</gene>
<dbReference type="PATRIC" id="fig|502800.11.peg.3822"/>
<reference evidence="2" key="1">
    <citation type="submission" date="2008-02" db="EMBL/GenBank/DDBJ databases">
        <title>Complete sequence of Yersinia pseudotuberculosis YPIII.</title>
        <authorList>
            <consortium name="US DOE Joint Genome Institute"/>
            <person name="Challacombe J.F."/>
            <person name="Bruce D."/>
            <person name="Detter J.C."/>
            <person name="Green L."/>
            <person name="Land M."/>
            <person name="Munk C."/>
            <person name="Lindler L.E."/>
            <person name="Nikolich M.P."/>
            <person name="Brettin T."/>
        </authorList>
    </citation>
    <scope>NUCLEOTIDE SEQUENCE</scope>
    <source>
        <strain evidence="2">YPIII</strain>
    </source>
</reference>
<organism evidence="2">
    <name type="scientific">Yersinia pseudotuberculosis serotype O:3 (strain YPIII)</name>
    <dbReference type="NCBI Taxonomy" id="502800"/>
    <lineage>
        <taxon>Bacteria</taxon>
        <taxon>Pseudomonadati</taxon>
        <taxon>Pseudomonadota</taxon>
        <taxon>Gammaproteobacteria</taxon>
        <taxon>Enterobacterales</taxon>
        <taxon>Yersiniaceae</taxon>
        <taxon>Yersinia</taxon>
    </lineage>
</organism>
<protein>
    <submittedName>
        <fullName evidence="2">Uncharacterized protein</fullName>
    </submittedName>
</protein>
<keyword evidence="1" id="KW-0472">Membrane</keyword>
<proteinExistence type="predicted"/>
<evidence type="ECO:0000256" key="1">
    <source>
        <dbReference type="SAM" id="Phobius"/>
    </source>
</evidence>
<feature type="transmembrane region" description="Helical" evidence="1">
    <location>
        <begin position="48"/>
        <end position="69"/>
    </location>
</feature>
<dbReference type="AlphaFoldDB" id="A0A0H3B6G8"/>
<dbReference type="KEGG" id="ypy:YPK_3096"/>
<keyword evidence="1" id="KW-1133">Transmembrane helix</keyword>
<dbReference type="EMBL" id="CP000950">
    <property type="protein sequence ID" value="ACA69367.1"/>
    <property type="molecule type" value="Genomic_DNA"/>
</dbReference>
<name>A0A0H3B6G8_YERPY</name>
<accession>A0A0H3B6G8</accession>
<sequence length="77" mass="8597">MTTWGLGALIAGVVWSIVAYNMSTCALIDQRCVENIFLIAARENHIRYGAFLIFLGVIFTALGIIRSVYKKRTTKTD</sequence>
<keyword evidence="1" id="KW-0812">Transmembrane</keyword>
<feature type="transmembrane region" description="Helical" evidence="1">
    <location>
        <begin position="6"/>
        <end position="28"/>
    </location>
</feature>
<evidence type="ECO:0000313" key="2">
    <source>
        <dbReference type="EMBL" id="ACA69367.1"/>
    </source>
</evidence>